<evidence type="ECO:0000256" key="1">
    <source>
        <dbReference type="ARBA" id="ARBA00022669"/>
    </source>
</evidence>
<dbReference type="SMART" id="SM00257">
    <property type="entry name" value="LysM"/>
    <property type="match status" value="2"/>
</dbReference>
<feature type="domain" description="LysM" evidence="4">
    <location>
        <begin position="84"/>
        <end position="130"/>
    </location>
</feature>
<name>A0AAD4BTQ6_BOLED</name>
<evidence type="ECO:0000259" key="4">
    <source>
        <dbReference type="PROSITE" id="PS51782"/>
    </source>
</evidence>
<feature type="domain" description="LysM" evidence="4">
    <location>
        <begin position="28"/>
        <end position="75"/>
    </location>
</feature>
<keyword evidence="2" id="KW-0843">Virulence</keyword>
<evidence type="ECO:0000256" key="3">
    <source>
        <dbReference type="SAM" id="SignalP"/>
    </source>
</evidence>
<dbReference type="PROSITE" id="PS51782">
    <property type="entry name" value="LYSM"/>
    <property type="match status" value="2"/>
</dbReference>
<dbReference type="SUPFAM" id="SSF54106">
    <property type="entry name" value="LysM domain"/>
    <property type="match status" value="2"/>
</dbReference>
<comment type="caution">
    <text evidence="5">The sequence shown here is derived from an EMBL/GenBank/DDBJ whole genome shotgun (WGS) entry which is preliminary data.</text>
</comment>
<dbReference type="PANTHER" id="PTHR34997:SF1">
    <property type="entry name" value="PEPTIDOGLYCAN-BINDING LYSIN DOMAIN"/>
    <property type="match status" value="1"/>
</dbReference>
<evidence type="ECO:0000256" key="2">
    <source>
        <dbReference type="ARBA" id="ARBA00023026"/>
    </source>
</evidence>
<feature type="chain" id="PRO_5042135662" description="LysM domain-containing protein" evidence="3">
    <location>
        <begin position="21"/>
        <end position="142"/>
    </location>
</feature>
<dbReference type="InterPro" id="IPR036779">
    <property type="entry name" value="LysM_dom_sf"/>
</dbReference>
<keyword evidence="3" id="KW-0732">Signal</keyword>
<keyword evidence="1" id="KW-0147">Chitin-binding</keyword>
<reference evidence="5" key="2">
    <citation type="journal article" date="2020" name="Nat. Commun.">
        <title>Large-scale genome sequencing of mycorrhizal fungi provides insights into the early evolution of symbiotic traits.</title>
        <authorList>
            <person name="Miyauchi S."/>
            <person name="Kiss E."/>
            <person name="Kuo A."/>
            <person name="Drula E."/>
            <person name="Kohler A."/>
            <person name="Sanchez-Garcia M."/>
            <person name="Morin E."/>
            <person name="Andreopoulos B."/>
            <person name="Barry K.W."/>
            <person name="Bonito G."/>
            <person name="Buee M."/>
            <person name="Carver A."/>
            <person name="Chen C."/>
            <person name="Cichocki N."/>
            <person name="Clum A."/>
            <person name="Culley D."/>
            <person name="Crous P.W."/>
            <person name="Fauchery L."/>
            <person name="Girlanda M."/>
            <person name="Hayes R.D."/>
            <person name="Keri Z."/>
            <person name="LaButti K."/>
            <person name="Lipzen A."/>
            <person name="Lombard V."/>
            <person name="Magnuson J."/>
            <person name="Maillard F."/>
            <person name="Murat C."/>
            <person name="Nolan M."/>
            <person name="Ohm R.A."/>
            <person name="Pangilinan J."/>
            <person name="Pereira M.F."/>
            <person name="Perotto S."/>
            <person name="Peter M."/>
            <person name="Pfister S."/>
            <person name="Riley R."/>
            <person name="Sitrit Y."/>
            <person name="Stielow J.B."/>
            <person name="Szollosi G."/>
            <person name="Zifcakova L."/>
            <person name="Stursova M."/>
            <person name="Spatafora J.W."/>
            <person name="Tedersoo L."/>
            <person name="Vaario L.M."/>
            <person name="Yamada A."/>
            <person name="Yan M."/>
            <person name="Wang P."/>
            <person name="Xu J."/>
            <person name="Bruns T."/>
            <person name="Baldrian P."/>
            <person name="Vilgalys R."/>
            <person name="Dunand C."/>
            <person name="Henrissat B."/>
            <person name="Grigoriev I.V."/>
            <person name="Hibbett D."/>
            <person name="Nagy L.G."/>
            <person name="Martin F.M."/>
        </authorList>
    </citation>
    <scope>NUCLEOTIDE SEQUENCE</scope>
    <source>
        <strain evidence="5">BED1</strain>
    </source>
</reference>
<dbReference type="Gene3D" id="3.10.350.10">
    <property type="entry name" value="LysM domain"/>
    <property type="match status" value="2"/>
</dbReference>
<dbReference type="InterPro" id="IPR052210">
    <property type="entry name" value="LysM1-like"/>
</dbReference>
<dbReference type="GO" id="GO:0008061">
    <property type="term" value="F:chitin binding"/>
    <property type="evidence" value="ECO:0007669"/>
    <property type="project" value="UniProtKB-KW"/>
</dbReference>
<accession>A0AAD4BTQ6</accession>
<proteinExistence type="predicted"/>
<dbReference type="EMBL" id="WHUW01000015">
    <property type="protein sequence ID" value="KAF8439087.1"/>
    <property type="molecule type" value="Genomic_DNA"/>
</dbReference>
<keyword evidence="6" id="KW-1185">Reference proteome</keyword>
<dbReference type="PANTHER" id="PTHR34997">
    <property type="entry name" value="AM15"/>
    <property type="match status" value="1"/>
</dbReference>
<dbReference type="AlphaFoldDB" id="A0AAD4BTQ6"/>
<dbReference type="Proteomes" id="UP001194468">
    <property type="component" value="Unassembled WGS sequence"/>
</dbReference>
<evidence type="ECO:0000313" key="5">
    <source>
        <dbReference type="EMBL" id="KAF8439087.1"/>
    </source>
</evidence>
<dbReference type="CDD" id="cd00118">
    <property type="entry name" value="LysM"/>
    <property type="match status" value="2"/>
</dbReference>
<protein>
    <recommendedName>
        <fullName evidence="4">LysM domain-containing protein</fullName>
    </recommendedName>
</protein>
<reference evidence="5" key="1">
    <citation type="submission" date="2019-10" db="EMBL/GenBank/DDBJ databases">
        <authorList>
            <consortium name="DOE Joint Genome Institute"/>
            <person name="Kuo A."/>
            <person name="Miyauchi S."/>
            <person name="Kiss E."/>
            <person name="Drula E."/>
            <person name="Kohler A."/>
            <person name="Sanchez-Garcia M."/>
            <person name="Andreopoulos B."/>
            <person name="Barry K.W."/>
            <person name="Bonito G."/>
            <person name="Buee M."/>
            <person name="Carver A."/>
            <person name="Chen C."/>
            <person name="Cichocki N."/>
            <person name="Clum A."/>
            <person name="Culley D."/>
            <person name="Crous P.W."/>
            <person name="Fauchery L."/>
            <person name="Girlanda M."/>
            <person name="Hayes R."/>
            <person name="Keri Z."/>
            <person name="LaButti K."/>
            <person name="Lipzen A."/>
            <person name="Lombard V."/>
            <person name="Magnuson J."/>
            <person name="Maillard F."/>
            <person name="Morin E."/>
            <person name="Murat C."/>
            <person name="Nolan M."/>
            <person name="Ohm R."/>
            <person name="Pangilinan J."/>
            <person name="Pereira M."/>
            <person name="Perotto S."/>
            <person name="Peter M."/>
            <person name="Riley R."/>
            <person name="Sitrit Y."/>
            <person name="Stielow B."/>
            <person name="Szollosi G."/>
            <person name="Zifcakova L."/>
            <person name="Stursova M."/>
            <person name="Spatafora J.W."/>
            <person name="Tedersoo L."/>
            <person name="Vaario L.-M."/>
            <person name="Yamada A."/>
            <person name="Yan M."/>
            <person name="Wang P."/>
            <person name="Xu J."/>
            <person name="Bruns T."/>
            <person name="Baldrian P."/>
            <person name="Vilgalys R."/>
            <person name="Henrissat B."/>
            <person name="Grigoriev I.V."/>
            <person name="Hibbett D."/>
            <person name="Nagy L.G."/>
            <person name="Martin F.M."/>
        </authorList>
    </citation>
    <scope>NUCLEOTIDE SEQUENCE</scope>
    <source>
        <strain evidence="5">BED1</strain>
    </source>
</reference>
<dbReference type="InterPro" id="IPR018392">
    <property type="entry name" value="LysM"/>
</dbReference>
<gene>
    <name evidence="5" type="ORF">L210DRAFT_2243944</name>
</gene>
<dbReference type="Pfam" id="PF01476">
    <property type="entry name" value="LysM"/>
    <property type="match status" value="2"/>
</dbReference>
<evidence type="ECO:0000313" key="6">
    <source>
        <dbReference type="Proteomes" id="UP001194468"/>
    </source>
</evidence>
<feature type="signal peptide" evidence="3">
    <location>
        <begin position="1"/>
        <end position="20"/>
    </location>
</feature>
<sequence length="142" mass="14845">MFGLLATLALAAVTVFQAQAALPANCDRNATVVVGDTCNGISAKYNVSTYQLAAVNSGVIDANCDNLQIGEVICLGLTGQDCNTTYVVRSGDTCVAIANAYNISQSTLITNNPNVNQICTNLYPVEVLCVSSKIYVNLTKSA</sequence>
<organism evidence="5 6">
    <name type="scientific">Boletus edulis BED1</name>
    <dbReference type="NCBI Taxonomy" id="1328754"/>
    <lineage>
        <taxon>Eukaryota</taxon>
        <taxon>Fungi</taxon>
        <taxon>Dikarya</taxon>
        <taxon>Basidiomycota</taxon>
        <taxon>Agaricomycotina</taxon>
        <taxon>Agaricomycetes</taxon>
        <taxon>Agaricomycetidae</taxon>
        <taxon>Boletales</taxon>
        <taxon>Boletineae</taxon>
        <taxon>Boletaceae</taxon>
        <taxon>Boletoideae</taxon>
        <taxon>Boletus</taxon>
    </lineage>
</organism>